<dbReference type="EMBL" id="CP136962">
    <property type="protein sequence ID" value="WOS97881.1"/>
    <property type="molecule type" value="Genomic_DNA"/>
</dbReference>
<dbReference type="Proteomes" id="UP000234781">
    <property type="component" value="Chromosome"/>
</dbReference>
<organism evidence="1 2">
    <name type="scientific">Neisseria perflava</name>
    <dbReference type="NCBI Taxonomy" id="33053"/>
    <lineage>
        <taxon>Bacteria</taxon>
        <taxon>Pseudomonadati</taxon>
        <taxon>Pseudomonadota</taxon>
        <taxon>Betaproteobacteria</taxon>
        <taxon>Neisseriales</taxon>
        <taxon>Neisseriaceae</taxon>
        <taxon>Neisseria</taxon>
    </lineage>
</organism>
<dbReference type="Gene3D" id="1.20.120.1080">
    <property type="match status" value="1"/>
</dbReference>
<dbReference type="RefSeq" id="WP_049322454.1">
    <property type="nucleotide sequence ID" value="NZ_CP136962.1"/>
</dbReference>
<evidence type="ECO:0000313" key="2">
    <source>
        <dbReference type="Proteomes" id="UP000234781"/>
    </source>
</evidence>
<protein>
    <submittedName>
        <fullName evidence="1">Uncharacterized protein</fullName>
    </submittedName>
</protein>
<reference evidence="2" key="1">
    <citation type="submission" date="2017-12" db="EMBL/GenBank/DDBJ databases">
        <title>Phylogenetic diversity of female urinary microbiome.</title>
        <authorList>
            <person name="Thomas-White K."/>
            <person name="Wolfe A.J."/>
        </authorList>
    </citation>
    <scope>NUCLEOTIDE SEQUENCE [LARGE SCALE GENOMIC DNA]</scope>
    <source>
        <strain evidence="2">UMB0023</strain>
    </source>
</reference>
<accession>A0AAF1BWU4</accession>
<evidence type="ECO:0000313" key="1">
    <source>
        <dbReference type="EMBL" id="WOS97881.1"/>
    </source>
</evidence>
<dbReference type="AlphaFoldDB" id="A0AAF1BWU4"/>
<proteinExistence type="predicted"/>
<gene>
    <name evidence="1" type="ORF">CYJ98_009995</name>
</gene>
<keyword evidence="2" id="KW-1185">Reference proteome</keyword>
<sequence length="59" mass="6956">MLSIKNTNMPFKNELLRSKKLSILTPIQPRYRLTRLGEQMAHLPIDPKIARILLVLFHF</sequence>
<name>A0AAF1BWU4_NEIPE</name>